<evidence type="ECO:0000313" key="3">
    <source>
        <dbReference type="Proteomes" id="UP001321741"/>
    </source>
</evidence>
<feature type="signal peptide" evidence="1">
    <location>
        <begin position="1"/>
        <end position="20"/>
    </location>
</feature>
<accession>A0ABM8BG84</accession>
<evidence type="ECO:0000313" key="2">
    <source>
        <dbReference type="EMBL" id="BDR60271.1"/>
    </source>
</evidence>
<keyword evidence="1" id="KW-0732">Signal</keyword>
<organism evidence="2 3">
    <name type="scientific">Lactobacillus xylocopicola</name>
    <dbReference type="NCBI Taxonomy" id="2976676"/>
    <lineage>
        <taxon>Bacteria</taxon>
        <taxon>Bacillati</taxon>
        <taxon>Bacillota</taxon>
        <taxon>Bacilli</taxon>
        <taxon>Lactobacillales</taxon>
        <taxon>Lactobacillaceae</taxon>
        <taxon>Lactobacillus</taxon>
    </lineage>
</organism>
<name>A0ABM8BG84_9LACO</name>
<reference evidence="2 3" key="1">
    <citation type="journal article" date="2023" name="Microbiol. Spectr.">
        <title>Symbiosis of Carpenter Bees with Uncharacterized Lactic Acid Bacteria Showing NAD Auxotrophy.</title>
        <authorList>
            <person name="Kawasaki S."/>
            <person name="Ozawa K."/>
            <person name="Mori T."/>
            <person name="Yamamoto A."/>
            <person name="Ito M."/>
            <person name="Ohkuma M."/>
            <person name="Sakamoto M."/>
            <person name="Matsutani M."/>
        </authorList>
    </citation>
    <scope>NUCLEOTIDE SEQUENCE [LARGE SCALE GENOMIC DNA]</scope>
    <source>
        <strain evidence="2 3">Kim32-2</strain>
    </source>
</reference>
<proteinExistence type="predicted"/>
<protein>
    <submittedName>
        <fullName evidence="2">Uncharacterized protein</fullName>
    </submittedName>
</protein>
<dbReference type="RefSeq" id="WP_317637977.1">
    <property type="nucleotide sequence ID" value="NZ_AP026803.1"/>
</dbReference>
<keyword evidence="3" id="KW-1185">Reference proteome</keyword>
<evidence type="ECO:0000256" key="1">
    <source>
        <dbReference type="SAM" id="SignalP"/>
    </source>
</evidence>
<gene>
    <name evidence="2" type="ORF">KIM322_05320</name>
</gene>
<dbReference type="Proteomes" id="UP001321741">
    <property type="component" value="Chromosome"/>
</dbReference>
<dbReference type="EMBL" id="AP026803">
    <property type="protein sequence ID" value="BDR60271.1"/>
    <property type="molecule type" value="Genomic_DNA"/>
</dbReference>
<sequence length="208" mass="23772">MKRKKLIPLLATVITLSAVGVEVSQASQASQVQAADCKKATTTTKKKKYGLDKAFVFPKSYQGKWYSSSNTTIYPLNFHRSGFDAPWNNQYINVVKLGKMKGTKKYIWQMSRSWVEHNITDIDQYLRGSKEKKRGNNWIVVSPVDQKLRTRGYAYTVKNEVLDGKKQAVLFESAPGTGKVVNQFFRTEALAQKYGREKFDNMKYSSIF</sequence>
<feature type="chain" id="PRO_5047199637" evidence="1">
    <location>
        <begin position="21"/>
        <end position="208"/>
    </location>
</feature>